<dbReference type="Gene3D" id="2.40.50.40">
    <property type="match status" value="1"/>
</dbReference>
<sequence length="1137" mass="126823">MSKSVKGKSKAVTVLIQNEAKADGEFYSTQGFESRESDDEDPETKLWDVVDILDERNGFFLIKWAGVDEHGEPWKNSWVPRVDVTDDLVKEWRMKKATATKMKGLEKGKGKDTRRKSVGRPPKSQASSIASSSKTSIEKPESSNLGSAITKSRKSTRGASINDRTEIETRYEAASISNFRSPVKKRKRPPSDGNSSDLIHEEATPRKVRKTQADSPEGKVSVTKSKVTSKVIYSEGESEVEAEETNQKRQKPGPYFPPGTRPKKKKKKPGPTTIKAGEDEDEDEAGVASRVPVPKGLHGEEKPKENNSEEDPFPRASNIPTDLPTPPHRTLQKRRTKTPEESPSRTNTGRGRRDTSESPPRSSARIVAATEVMSPRRLLSGVKSRMKRKSGERVSTERNSDVVRDGRSQEKNNEDNTISSQRDQEDKEEVGDDSQIRKTNAKEIAEVEESQFFVPATQTQSQSESLPTLILQQHLQAQVDSRLPDVPNNSLTLDSSALVDPGSSPRLFDSDRFNDNDLTENAAANNDVAISQDLTSPEPSSSADQNTHPKPKALGRIPIVSPSKFRPYLPRSVVQKPISAHIHSALHVKRQDATPSSSIEQESSQNKLRARSGSRNGEPHKKSPVDENIDEIEDISGDLNSKGLHLNSYNNENNDIDNISPSQAENEELRAFEKMYIDFDGNAGGDPREISSYDVVASPTSVEHAGVSERRNGDVVDKKGVVDDSEEDADASLGLNPESGDSNPIDDPFVVDTVKDKAPTTPTTATSFQDEDPNITPPFRLLGSPTKLVKTPTQLLNESLGRITTLSNEINDLRSRLLENEEKRLNQDNVISELEAEVTVLKKTLEQEREDHQFSLLDSPSKSEDTSALVDDLKKERDTLTAEIALLKLKVVDAQKDGDMFRELYGKASSFVDELRKENKELEARATLAEGQVKKGLELIRSRNDTQLKKVSDERDVARSQLKILLTKDQRTNDEVRKRAAREGELKPVIEELNREIREVRGELSGMLRERGNLLVRNKEVEEEMEKVRKERDGAVEEVERMRVEIMRYAARERSVKKMLNPSALTEMEPREGEVVRGENEDGVGDDDGEENGAEGENENEDVYLCKWADNEGIECSGDFPTTQELQDHMFIAKDHL</sequence>
<feature type="compositionally biased region" description="Polar residues" evidence="2">
    <location>
        <begin position="593"/>
        <end position="607"/>
    </location>
</feature>
<feature type="compositionally biased region" description="Basic and acidic residues" evidence="2">
    <location>
        <begin position="297"/>
        <end position="307"/>
    </location>
</feature>
<comment type="caution">
    <text evidence="3">The sequence shown here is derived from an EMBL/GenBank/DDBJ whole genome shotgun (WGS) entry which is preliminary data.</text>
</comment>
<feature type="region of interest" description="Disordered" evidence="2">
    <location>
        <begin position="587"/>
        <end position="628"/>
    </location>
</feature>
<dbReference type="Proteomes" id="UP000217199">
    <property type="component" value="Unassembled WGS sequence"/>
</dbReference>
<feature type="coiled-coil region" evidence="1">
    <location>
        <begin position="796"/>
        <end position="932"/>
    </location>
</feature>
<dbReference type="AlphaFoldDB" id="A0A286UHD8"/>
<reference evidence="3 4" key="1">
    <citation type="journal article" date="2017" name="Mol. Ecol.">
        <title>Comparative and population genomic landscape of Phellinus noxius: A hypervariable fungus causing root rot in trees.</title>
        <authorList>
            <person name="Chung C.L."/>
            <person name="Lee T.J."/>
            <person name="Akiba M."/>
            <person name="Lee H.H."/>
            <person name="Kuo T.H."/>
            <person name="Liu D."/>
            <person name="Ke H.M."/>
            <person name="Yokoi T."/>
            <person name="Roa M.B."/>
            <person name="Lu M.J."/>
            <person name="Chang Y.Y."/>
            <person name="Ann P.J."/>
            <person name="Tsai J.N."/>
            <person name="Chen C.Y."/>
            <person name="Tzean S.S."/>
            <person name="Ota Y."/>
            <person name="Hattori T."/>
            <person name="Sahashi N."/>
            <person name="Liou R.F."/>
            <person name="Kikuchi T."/>
            <person name="Tsai I.J."/>
        </authorList>
    </citation>
    <scope>NUCLEOTIDE SEQUENCE [LARGE SCALE GENOMIC DNA]</scope>
    <source>
        <strain evidence="3 4">FFPRI411160</strain>
    </source>
</reference>
<gene>
    <name evidence="3" type="ORF">PNOK_0580200</name>
</gene>
<accession>A0A286UHD8</accession>
<feature type="region of interest" description="Disordered" evidence="2">
    <location>
        <begin position="760"/>
        <end position="784"/>
    </location>
</feature>
<evidence type="ECO:0000313" key="3">
    <source>
        <dbReference type="EMBL" id="PAV18958.1"/>
    </source>
</evidence>
<feature type="compositionally biased region" description="Polar residues" evidence="2">
    <location>
        <begin position="522"/>
        <end position="548"/>
    </location>
</feature>
<feature type="compositionally biased region" description="Basic and acidic residues" evidence="2">
    <location>
        <begin position="706"/>
        <end position="722"/>
    </location>
</feature>
<dbReference type="STRING" id="2282107.A0A286UHD8"/>
<evidence type="ECO:0000256" key="2">
    <source>
        <dbReference type="SAM" id="MobiDB-lite"/>
    </source>
</evidence>
<feature type="coiled-coil region" evidence="1">
    <location>
        <begin position="990"/>
        <end position="1045"/>
    </location>
</feature>
<dbReference type="InParanoid" id="A0A286UHD8"/>
<evidence type="ECO:0000256" key="1">
    <source>
        <dbReference type="SAM" id="Coils"/>
    </source>
</evidence>
<feature type="region of interest" description="Disordered" evidence="2">
    <location>
        <begin position="99"/>
        <end position="443"/>
    </location>
</feature>
<feature type="region of interest" description="Disordered" evidence="2">
    <location>
        <begin position="701"/>
        <end position="744"/>
    </location>
</feature>
<keyword evidence="4" id="KW-1185">Reference proteome</keyword>
<keyword evidence="1" id="KW-0175">Coiled coil</keyword>
<feature type="compositionally biased region" description="Low complexity" evidence="2">
    <location>
        <begin position="219"/>
        <end position="231"/>
    </location>
</feature>
<feature type="region of interest" description="Disordered" evidence="2">
    <location>
        <begin position="1062"/>
        <end position="1102"/>
    </location>
</feature>
<feature type="compositionally biased region" description="Basic and acidic residues" evidence="2">
    <location>
        <begin position="434"/>
        <end position="443"/>
    </location>
</feature>
<dbReference type="OrthoDB" id="3647690at2759"/>
<organism evidence="3 4">
    <name type="scientific">Pyrrhoderma noxium</name>
    <dbReference type="NCBI Taxonomy" id="2282107"/>
    <lineage>
        <taxon>Eukaryota</taxon>
        <taxon>Fungi</taxon>
        <taxon>Dikarya</taxon>
        <taxon>Basidiomycota</taxon>
        <taxon>Agaricomycotina</taxon>
        <taxon>Agaricomycetes</taxon>
        <taxon>Hymenochaetales</taxon>
        <taxon>Hymenochaetaceae</taxon>
        <taxon>Pyrrhoderma</taxon>
    </lineage>
</organism>
<proteinExistence type="predicted"/>
<protein>
    <recommendedName>
        <fullName evidence="5">Chromo domain-containing protein</fullName>
    </recommendedName>
</protein>
<feature type="compositionally biased region" description="Low complexity" evidence="2">
    <location>
        <begin position="123"/>
        <end position="135"/>
    </location>
</feature>
<evidence type="ECO:0008006" key="5">
    <source>
        <dbReference type="Google" id="ProtNLM"/>
    </source>
</evidence>
<feature type="compositionally biased region" description="Acidic residues" evidence="2">
    <location>
        <begin position="1081"/>
        <end position="1102"/>
    </location>
</feature>
<feature type="compositionally biased region" description="Basic and acidic residues" evidence="2">
    <location>
        <begin position="389"/>
        <end position="414"/>
    </location>
</feature>
<evidence type="ECO:0000313" key="4">
    <source>
        <dbReference type="Proteomes" id="UP000217199"/>
    </source>
</evidence>
<feature type="region of interest" description="Disordered" evidence="2">
    <location>
        <begin position="481"/>
        <end position="559"/>
    </location>
</feature>
<dbReference type="EMBL" id="NBII01000005">
    <property type="protein sequence ID" value="PAV18958.1"/>
    <property type="molecule type" value="Genomic_DNA"/>
</dbReference>
<name>A0A286UHD8_9AGAM</name>
<feature type="compositionally biased region" description="Basic and acidic residues" evidence="2">
    <location>
        <begin position="1068"/>
        <end position="1080"/>
    </location>
</feature>